<dbReference type="InterPro" id="IPR036890">
    <property type="entry name" value="HATPase_C_sf"/>
</dbReference>
<feature type="transmembrane region" description="Helical" evidence="1">
    <location>
        <begin position="83"/>
        <end position="106"/>
    </location>
</feature>
<protein>
    <submittedName>
        <fullName evidence="3">Histidine kinase</fullName>
    </submittedName>
</protein>
<dbReference type="Proteomes" id="UP000516305">
    <property type="component" value="Chromosome"/>
</dbReference>
<sequence>MESTSPYSRQEILRWIGISALLGIILPVFYSFESYWTLQGLSKIWDDMLYSFMMSLGISLSVGLNEHLLDRRFPWLEHPGKRLILEILGISLFGFSASFLMNVLFFTLFGMIDYNNFPWETMLNNALIPLYVGYVISAIFISRGFLGRAKAEAVRAEKLQTEKYRSEVRVLRDQLNPHFLFNSLNILTNMVYEDADRSAAYIRQLSRFYRYVLEVQDEDTVELERELQFIRDYIQLQQERFGGDALQYSEKLFPNPDFQIPPLALQLLLENALKHNRCSSAEPLKIEIIQEGNSLIIRNNIQKRSVQSEHLGIGLSNLIRRYELLKADLPQINSDEAHFTVKIPLLLKA</sequence>
<dbReference type="AlphaFoldDB" id="A0A7H0VBK8"/>
<dbReference type="KEGG" id="chyd:H4K34_12050"/>
<keyword evidence="3" id="KW-0418">Kinase</keyword>
<feature type="transmembrane region" description="Helical" evidence="1">
    <location>
        <begin position="126"/>
        <end position="146"/>
    </location>
</feature>
<feature type="transmembrane region" description="Helical" evidence="1">
    <location>
        <begin position="12"/>
        <end position="32"/>
    </location>
</feature>
<dbReference type="Pfam" id="PF06580">
    <property type="entry name" value="His_kinase"/>
    <property type="match status" value="1"/>
</dbReference>
<reference evidence="3 4" key="1">
    <citation type="submission" date="2020-08" db="EMBL/GenBank/DDBJ databases">
        <title>Croceimicrobium hydrocarbonivorans gen. nov., sp. nov., a novel marine bacterium isolated from a bacterial consortium that degrades polyethylene terephthalate.</title>
        <authorList>
            <person name="Liu R."/>
        </authorList>
    </citation>
    <scope>NUCLEOTIDE SEQUENCE [LARGE SCALE GENOMIC DNA]</scope>
    <source>
        <strain evidence="3 4">A20-9</strain>
    </source>
</reference>
<keyword evidence="3" id="KW-0808">Transferase</keyword>
<dbReference type="GO" id="GO:0000155">
    <property type="term" value="F:phosphorelay sensor kinase activity"/>
    <property type="evidence" value="ECO:0007669"/>
    <property type="project" value="InterPro"/>
</dbReference>
<evidence type="ECO:0000313" key="4">
    <source>
        <dbReference type="Proteomes" id="UP000516305"/>
    </source>
</evidence>
<dbReference type="PANTHER" id="PTHR34220:SF7">
    <property type="entry name" value="SENSOR HISTIDINE KINASE YPDA"/>
    <property type="match status" value="1"/>
</dbReference>
<dbReference type="EMBL" id="CP060139">
    <property type="protein sequence ID" value="QNR23106.1"/>
    <property type="molecule type" value="Genomic_DNA"/>
</dbReference>
<dbReference type="GO" id="GO:0016020">
    <property type="term" value="C:membrane"/>
    <property type="evidence" value="ECO:0007669"/>
    <property type="project" value="InterPro"/>
</dbReference>
<dbReference type="PANTHER" id="PTHR34220">
    <property type="entry name" value="SENSOR HISTIDINE KINASE YPDA"/>
    <property type="match status" value="1"/>
</dbReference>
<gene>
    <name evidence="3" type="ORF">H4K34_12050</name>
</gene>
<evidence type="ECO:0000256" key="1">
    <source>
        <dbReference type="SAM" id="Phobius"/>
    </source>
</evidence>
<dbReference type="RefSeq" id="WP_210757642.1">
    <property type="nucleotide sequence ID" value="NZ_CP060139.1"/>
</dbReference>
<proteinExistence type="predicted"/>
<accession>A0A7H0VBK8</accession>
<keyword evidence="1" id="KW-1133">Transmembrane helix</keyword>
<keyword evidence="4" id="KW-1185">Reference proteome</keyword>
<organism evidence="3 4">
    <name type="scientific">Croceimicrobium hydrocarbonivorans</name>
    <dbReference type="NCBI Taxonomy" id="2761580"/>
    <lineage>
        <taxon>Bacteria</taxon>
        <taxon>Pseudomonadati</taxon>
        <taxon>Bacteroidota</taxon>
        <taxon>Flavobacteriia</taxon>
        <taxon>Flavobacteriales</taxon>
        <taxon>Owenweeksiaceae</taxon>
        <taxon>Croceimicrobium</taxon>
    </lineage>
</organism>
<name>A0A7H0VBK8_9FLAO</name>
<feature type="transmembrane region" description="Helical" evidence="1">
    <location>
        <begin position="44"/>
        <end position="62"/>
    </location>
</feature>
<dbReference type="InterPro" id="IPR050640">
    <property type="entry name" value="Bact_2-comp_sensor_kinase"/>
</dbReference>
<keyword evidence="1" id="KW-0472">Membrane</keyword>
<dbReference type="Gene3D" id="3.30.565.10">
    <property type="entry name" value="Histidine kinase-like ATPase, C-terminal domain"/>
    <property type="match status" value="1"/>
</dbReference>
<dbReference type="InterPro" id="IPR010559">
    <property type="entry name" value="Sig_transdc_His_kin_internal"/>
</dbReference>
<keyword evidence="1" id="KW-0812">Transmembrane</keyword>
<feature type="domain" description="Signal transduction histidine kinase internal region" evidence="2">
    <location>
        <begin position="167"/>
        <end position="243"/>
    </location>
</feature>
<evidence type="ECO:0000259" key="2">
    <source>
        <dbReference type="Pfam" id="PF06580"/>
    </source>
</evidence>
<evidence type="ECO:0000313" key="3">
    <source>
        <dbReference type="EMBL" id="QNR23106.1"/>
    </source>
</evidence>